<dbReference type="PATRIC" id="fig|264251.5.peg.1428"/>
<dbReference type="RefSeq" id="WP_047232130.1">
    <property type="nucleotide sequence ID" value="NZ_JNBQ01000004.1"/>
</dbReference>
<dbReference type="Proteomes" id="UP000035265">
    <property type="component" value="Unassembled WGS sequence"/>
</dbReference>
<evidence type="ECO:0000313" key="3">
    <source>
        <dbReference type="Proteomes" id="UP000035265"/>
    </source>
</evidence>
<keyword evidence="1" id="KW-0472">Membrane</keyword>
<dbReference type="AlphaFoldDB" id="A0A0H2KPQ6"/>
<keyword evidence="1" id="KW-0812">Transmembrane</keyword>
<sequence length="329" mass="34912">MDLDAFTDVHRAQWDRLETLTSRRTLDGAEADELVRLYQAVATHLSTVRSVAPDPVLISRLSVLLGKARTRIAGAHEPAWRDVVRFLTVSLPAALYRIRWWSVGVTVACLVVALVAGTWVATTPEGLASMGPPSVQENYVNEAFASYYDPGLDFATVVWTNNAWIAAQCIGLGITGIFPAYVLFSNAVAIGSTGGMMAAHGELGLFLQLIAPHGLLELMSVFVAGAAGLRIFWAWVDPGPLPRSRALAQEGRALVTVAIGLVIALAISGVIEGFVTGSAMPWWLKIVIGAIALAGFWVYTIVLGRRAVAAGETGDLTADHAGDVVPVAA</sequence>
<keyword evidence="1" id="KW-1133">Transmembrane helix</keyword>
<dbReference type="PANTHER" id="PTHR35337:SF1">
    <property type="entry name" value="SLR1478 PROTEIN"/>
    <property type="match status" value="1"/>
</dbReference>
<feature type="transmembrane region" description="Helical" evidence="1">
    <location>
        <begin position="253"/>
        <end position="275"/>
    </location>
</feature>
<comment type="caution">
    <text evidence="2">The sequence shown here is derived from an EMBL/GenBank/DDBJ whole genome shotgun (WGS) entry which is preliminary data.</text>
</comment>
<protein>
    <submittedName>
        <fullName evidence="2">Membrane protein</fullName>
    </submittedName>
</protein>
<name>A0A0H2KPQ6_9MICO</name>
<dbReference type="PANTHER" id="PTHR35337">
    <property type="entry name" value="SLR1478 PROTEIN"/>
    <property type="match status" value="1"/>
</dbReference>
<feature type="transmembrane region" description="Helical" evidence="1">
    <location>
        <begin position="100"/>
        <end position="121"/>
    </location>
</feature>
<organism evidence="2 3">
    <name type="scientific">Cellulosimicrobium funkei</name>
    <dbReference type="NCBI Taxonomy" id="264251"/>
    <lineage>
        <taxon>Bacteria</taxon>
        <taxon>Bacillati</taxon>
        <taxon>Actinomycetota</taxon>
        <taxon>Actinomycetes</taxon>
        <taxon>Micrococcales</taxon>
        <taxon>Promicromonosporaceae</taxon>
        <taxon>Cellulosimicrobium</taxon>
    </lineage>
</organism>
<evidence type="ECO:0000313" key="2">
    <source>
        <dbReference type="EMBL" id="KLN35516.1"/>
    </source>
</evidence>
<dbReference type="EMBL" id="JNBQ01000004">
    <property type="protein sequence ID" value="KLN35516.1"/>
    <property type="molecule type" value="Genomic_DNA"/>
</dbReference>
<feature type="transmembrane region" description="Helical" evidence="1">
    <location>
        <begin position="282"/>
        <end position="302"/>
    </location>
</feature>
<feature type="transmembrane region" description="Helical" evidence="1">
    <location>
        <begin position="163"/>
        <end position="184"/>
    </location>
</feature>
<evidence type="ECO:0000256" key="1">
    <source>
        <dbReference type="SAM" id="Phobius"/>
    </source>
</evidence>
<reference evidence="2 3" key="1">
    <citation type="submission" date="2014-05" db="EMBL/GenBank/DDBJ databases">
        <title>Cellulosimicrobium funkei U11 genome.</title>
        <authorList>
            <person name="Hu C."/>
            <person name="Gong Y."/>
            <person name="Wan W."/>
            <person name="Jiang M."/>
        </authorList>
    </citation>
    <scope>NUCLEOTIDE SEQUENCE [LARGE SCALE GENOMIC DNA]</scope>
    <source>
        <strain evidence="2 3">U11</strain>
    </source>
</reference>
<dbReference type="STRING" id="264251.FB00_07015"/>
<dbReference type="Pfam" id="PF01944">
    <property type="entry name" value="SpoIIM"/>
    <property type="match status" value="1"/>
</dbReference>
<proteinExistence type="predicted"/>
<dbReference type="InterPro" id="IPR002798">
    <property type="entry name" value="SpoIIM-like"/>
</dbReference>
<keyword evidence="3" id="KW-1185">Reference proteome</keyword>
<gene>
    <name evidence="2" type="ORF">FB00_07015</name>
</gene>
<accession>A0A0H2KPQ6</accession>